<evidence type="ECO:0000313" key="1">
    <source>
        <dbReference type="EMBL" id="GFP33767.1"/>
    </source>
</evidence>
<dbReference type="Proteomes" id="UP000568877">
    <property type="component" value="Unassembled WGS sequence"/>
</dbReference>
<feature type="non-terminal residue" evidence="1">
    <location>
        <position position="1"/>
    </location>
</feature>
<organism evidence="1 2">
    <name type="scientific">Candidatus Hakubella thermalkaliphila</name>
    <dbReference type="NCBI Taxonomy" id="2754717"/>
    <lineage>
        <taxon>Bacteria</taxon>
        <taxon>Bacillati</taxon>
        <taxon>Actinomycetota</taxon>
        <taxon>Actinomycetota incertae sedis</taxon>
        <taxon>Candidatus Hakubellales</taxon>
        <taxon>Candidatus Hakubellaceae</taxon>
        <taxon>Candidatus Hakubella</taxon>
    </lineage>
</organism>
<sequence length="207" mass="23706">TLKNLLRQGDTAVLEYREVLRAIEKQEAIKDIHRQAGGDPQRLRQLLGEAGHFREVQEFDKEDLDRRGKEATIRKTDADARESKIETTIKQIERHASMLAEVEKNPSLWPHVRRMIIMEDDTPEQTAASIPEEYDPNFVKMTIAKGLTYAQQLEQELGRVKFAHEQKAEAERLHLAREKFAQGKWATDLTRGIPVKTVPGANRPPPP</sequence>
<evidence type="ECO:0000313" key="2">
    <source>
        <dbReference type="Proteomes" id="UP000568877"/>
    </source>
</evidence>
<feature type="non-terminal residue" evidence="1">
    <location>
        <position position="207"/>
    </location>
</feature>
<reference evidence="1 2" key="1">
    <citation type="journal article" date="2020" name="Front. Microbiol.">
        <title>Single-cell genomics of novel Actinobacteria with the Wood-Ljungdahl pathway discovered in a serpentinizing system.</title>
        <authorList>
            <person name="Merino N."/>
            <person name="Kawai M."/>
            <person name="Boyd E.S."/>
            <person name="Colman D.R."/>
            <person name="McGlynn S.E."/>
            <person name="Nealson K.H."/>
            <person name="Kurokawa K."/>
            <person name="Hongoh Y."/>
        </authorList>
    </citation>
    <scope>NUCLEOTIDE SEQUENCE [LARGE SCALE GENOMIC DNA]</scope>
    <source>
        <strain evidence="1 2">S42</strain>
    </source>
</reference>
<gene>
    <name evidence="1" type="ORF">HKBW3S42_02106</name>
</gene>
<dbReference type="AlphaFoldDB" id="A0A6V8PNE0"/>
<comment type="caution">
    <text evidence="1">The sequence shown here is derived from an EMBL/GenBank/DDBJ whole genome shotgun (WGS) entry which is preliminary data.</text>
</comment>
<dbReference type="EMBL" id="BLSA01000709">
    <property type="protein sequence ID" value="GFP33767.1"/>
    <property type="molecule type" value="Genomic_DNA"/>
</dbReference>
<accession>A0A6V8PNE0</accession>
<proteinExistence type="predicted"/>
<protein>
    <submittedName>
        <fullName evidence="1">Uncharacterized protein</fullName>
    </submittedName>
</protein>
<name>A0A6V8PNE0_9ACTN</name>